<accession>A0A9P6X3E2</accession>
<keyword evidence="2" id="KW-1185">Reference proteome</keyword>
<dbReference type="SUPFAM" id="SSF52047">
    <property type="entry name" value="RNI-like"/>
    <property type="match status" value="1"/>
</dbReference>
<reference evidence="1" key="1">
    <citation type="journal article" date="2020" name="Microb. Genom.">
        <title>Genetic diversity of clinical and environmental Mucorales isolates obtained from an investigation of mucormycosis cases among solid organ transplant recipients.</title>
        <authorList>
            <person name="Nguyen M.H."/>
            <person name="Kaul D."/>
            <person name="Muto C."/>
            <person name="Cheng S.J."/>
            <person name="Richter R.A."/>
            <person name="Bruno V.M."/>
            <person name="Liu G."/>
            <person name="Beyhan S."/>
            <person name="Sundermann A.J."/>
            <person name="Mounaud S."/>
            <person name="Pasculle A.W."/>
            <person name="Nierman W.C."/>
            <person name="Driscoll E."/>
            <person name="Cumbie R."/>
            <person name="Clancy C.J."/>
            <person name="Dupont C.L."/>
        </authorList>
    </citation>
    <scope>NUCLEOTIDE SEQUENCE</scope>
    <source>
        <strain evidence="1">GL11</strain>
    </source>
</reference>
<evidence type="ECO:0000313" key="1">
    <source>
        <dbReference type="EMBL" id="KAG1304429.1"/>
    </source>
</evidence>
<dbReference type="EMBL" id="JAANQT010001638">
    <property type="protein sequence ID" value="KAG1304429.1"/>
    <property type="molecule type" value="Genomic_DNA"/>
</dbReference>
<gene>
    <name evidence="1" type="ORF">G6F64_009217</name>
</gene>
<comment type="caution">
    <text evidence="1">The sequence shown here is derived from an EMBL/GenBank/DDBJ whole genome shotgun (WGS) entry which is preliminary data.</text>
</comment>
<dbReference type="InterPro" id="IPR032675">
    <property type="entry name" value="LRR_dom_sf"/>
</dbReference>
<organism evidence="1 2">
    <name type="scientific">Rhizopus oryzae</name>
    <name type="common">Mucormycosis agent</name>
    <name type="synonym">Rhizopus arrhizus var. delemar</name>
    <dbReference type="NCBI Taxonomy" id="64495"/>
    <lineage>
        <taxon>Eukaryota</taxon>
        <taxon>Fungi</taxon>
        <taxon>Fungi incertae sedis</taxon>
        <taxon>Mucoromycota</taxon>
        <taxon>Mucoromycotina</taxon>
        <taxon>Mucoromycetes</taxon>
        <taxon>Mucorales</taxon>
        <taxon>Mucorineae</taxon>
        <taxon>Rhizopodaceae</taxon>
        <taxon>Rhizopus</taxon>
    </lineage>
</organism>
<dbReference type="AlphaFoldDB" id="A0A9P6X3E2"/>
<evidence type="ECO:0000313" key="2">
    <source>
        <dbReference type="Proteomes" id="UP000716291"/>
    </source>
</evidence>
<dbReference type="Proteomes" id="UP000716291">
    <property type="component" value="Unassembled WGS sequence"/>
</dbReference>
<dbReference type="Gene3D" id="3.80.10.10">
    <property type="entry name" value="Ribonuclease Inhibitor"/>
    <property type="match status" value="1"/>
</dbReference>
<name>A0A9P6X3E2_RHIOR</name>
<protein>
    <submittedName>
        <fullName evidence="1">Uncharacterized protein</fullName>
    </submittedName>
</protein>
<proteinExistence type="predicted"/>
<dbReference type="OrthoDB" id="550575at2759"/>
<sequence length="254" mass="28946">MLASLYSICLQYIVENNQELTTLENVPFKPFVQDIINGIFQSEKPFEKSTLSLIGKAHGQHLFKQIHPTFTCICLSQLCPIGSSVVALKFLSSNFPEIITQLDLSHTDIGDRHIPLLNGFKYLQILDLCNMELLTDIGISHLSAMNTTATNRLPFLKELYLADNDSITDKVLKYIGKMETLNYIDLTNTCVTEEVAIIYLKTLGFVQTNKRKAVDWPPLCLKLHRDIRNMLIDNGEFMKRCKTKGDPEEKEQFI</sequence>